<proteinExistence type="predicted"/>
<protein>
    <submittedName>
        <fullName evidence="1">Uncharacterized protein</fullName>
    </submittedName>
</protein>
<evidence type="ECO:0000313" key="1">
    <source>
        <dbReference type="EMBL" id="RPA65807.1"/>
    </source>
</evidence>
<dbReference type="RefSeq" id="WP_123925630.1">
    <property type="nucleotide sequence ID" value="NZ_JBPSDP010000012.1"/>
</dbReference>
<keyword evidence="2" id="KW-1185">Reference proteome</keyword>
<name>A0A3N4GWK7_9ACTN</name>
<dbReference type="EMBL" id="RKMH01000002">
    <property type="protein sequence ID" value="RPA65807.1"/>
    <property type="molecule type" value="Genomic_DNA"/>
</dbReference>
<dbReference type="OrthoDB" id="4198058at2"/>
<evidence type="ECO:0000313" key="2">
    <source>
        <dbReference type="Proteomes" id="UP000267536"/>
    </source>
</evidence>
<organism evidence="1 2">
    <name type="scientific">Gordonia oryzae</name>
    <dbReference type="NCBI Taxonomy" id="2487349"/>
    <lineage>
        <taxon>Bacteria</taxon>
        <taxon>Bacillati</taxon>
        <taxon>Actinomycetota</taxon>
        <taxon>Actinomycetes</taxon>
        <taxon>Mycobacteriales</taxon>
        <taxon>Gordoniaceae</taxon>
        <taxon>Gordonia</taxon>
    </lineage>
</organism>
<reference evidence="1 2" key="1">
    <citation type="submission" date="2018-11" db="EMBL/GenBank/DDBJ databases">
        <title>Draft genome sequence of Gordonia sp. RS15-1S isolated from rice stems.</title>
        <authorList>
            <person name="Muangham S."/>
        </authorList>
    </citation>
    <scope>NUCLEOTIDE SEQUENCE [LARGE SCALE GENOMIC DNA]</scope>
    <source>
        <strain evidence="1 2">RS15-1S</strain>
    </source>
</reference>
<gene>
    <name evidence="1" type="ORF">EF294_03460</name>
</gene>
<sequence length="201" mass="21309">MTTPQFAASDAMLVAPSTITAPAFTPAQMSTAVGVASAMITGYTGRSFVANASDTVTLTASADGFQLPQYPVTAITSVSILTDTGWVVCDPSTYSSDETGWVTMPMSAMNYMVELGSTTPAPLLPDYGWQVQVVYSHGYTTVPTDIAAVCTHLATQYLDNPFGSIEQKVGEIADRYAPQRAGDLEPWVTKILDRYADVGVA</sequence>
<accession>A0A3N4GWK7</accession>
<comment type="caution">
    <text evidence="1">The sequence shown here is derived from an EMBL/GenBank/DDBJ whole genome shotgun (WGS) entry which is preliminary data.</text>
</comment>
<dbReference type="AlphaFoldDB" id="A0A3N4GWK7"/>
<dbReference type="Proteomes" id="UP000267536">
    <property type="component" value="Unassembled WGS sequence"/>
</dbReference>